<dbReference type="FunFam" id="3.90.640.10:FF:000014">
    <property type="entry name" value="Putative actin-related protein 6"/>
    <property type="match status" value="1"/>
</dbReference>
<dbReference type="SMART" id="SM00268">
    <property type="entry name" value="ACTIN"/>
    <property type="match status" value="1"/>
</dbReference>
<feature type="compositionally biased region" description="Basic residues" evidence="5">
    <location>
        <begin position="38"/>
        <end position="54"/>
    </location>
</feature>
<dbReference type="InterPro" id="IPR004000">
    <property type="entry name" value="Actin"/>
</dbReference>
<proteinExistence type="inferred from homology"/>
<feature type="compositionally biased region" description="Low complexity" evidence="5">
    <location>
        <begin position="335"/>
        <end position="349"/>
    </location>
</feature>
<feature type="compositionally biased region" description="Acidic residues" evidence="5">
    <location>
        <begin position="550"/>
        <end position="565"/>
    </location>
</feature>
<accession>A0A7S3Q6E1</accession>
<evidence type="ECO:0000256" key="5">
    <source>
        <dbReference type="SAM" id="MobiDB-lite"/>
    </source>
</evidence>
<comment type="subcellular location">
    <subcellularLocation>
        <location evidence="1">Cytoplasm</location>
    </subcellularLocation>
</comment>
<comment type="similarity">
    <text evidence="2">Belongs to the actin family. ARP6 subfamily.</text>
</comment>
<sequence length="736" mass="81270">MPPKPRSRVKSSPRAASTTTDGARKGATKTTMAGATKARGRTKAKPKPKGKPKPKPTSTSVSNKRPKSTTPTPPMISNTTPLPTLLLDTGGYNIKHATLHPSQKNGAVSNSIGTSTGSTTSSSGKNTARKKPTFSPNLSAKPKHQLTTLLSSQIETIQNKSQLFVTRPMERGYITDLGTQFQIWDHILQMESMDSSHSFSNGGVKGIMPPLYKNQSKKKIAKKSGAGDGAGDGDGAVAGGASSGSGSSEVKTLFTHTTAVFCLTQPFTPRCIMDNEDEVWYRDFGFRRVGRRLGASCAAYHYLQEGKAGTRTRTRTHRSSNAQSGNEQGEKQAQHHTQSQKQGQGQEPQLISIPDDGTTCCCVVDSGFSMTSIVPTVDTCAIECGIRRINVGGKLLTNLLKQTISYRKFNMMDEFFLVNEAKEALCYVSMNFDDDVKSARDVREGMREFDREFILPDFSETFRGSVRLPAMLQRMKDLVKRQELQDNLIKIQQCKKESAIAAGSGGINSVDKDNSMKKTNETDEDDGGGDSDGGDGDNNGGRDDAAETNNNDEDEDDQDSDNETEEQARLRILKQREEERKRRELEQSERQALLFSVERFAIPEVLFRPSDIDMEQIGLAESIVQSIEALDPIYRASMYQNIVLTGGNVKIPFFRERLEAELRMLAPINYKIRIYLPHDPDTYAWDGAQQLIHNNNFIDGSIHLDRTDWEAMKESGQDGIWESKLNAGLEPGFTYI</sequence>
<protein>
    <recommendedName>
        <fullName evidence="7">Actin-related protein 8</fullName>
    </recommendedName>
</protein>
<feature type="region of interest" description="Disordered" evidence="5">
    <location>
        <begin position="96"/>
        <end position="143"/>
    </location>
</feature>
<comment type="catalytic activity">
    <reaction evidence="4">
        <text>ATP + H2O = ADP + phosphate + H(+)</text>
        <dbReference type="Rhea" id="RHEA:13065"/>
        <dbReference type="ChEBI" id="CHEBI:15377"/>
        <dbReference type="ChEBI" id="CHEBI:15378"/>
        <dbReference type="ChEBI" id="CHEBI:30616"/>
        <dbReference type="ChEBI" id="CHEBI:43474"/>
        <dbReference type="ChEBI" id="CHEBI:456216"/>
    </reaction>
</comment>
<dbReference type="SUPFAM" id="SSF53067">
    <property type="entry name" value="Actin-like ATPase domain"/>
    <property type="match status" value="2"/>
</dbReference>
<feature type="compositionally biased region" description="Low complexity" evidence="5">
    <location>
        <begin position="28"/>
        <end position="37"/>
    </location>
</feature>
<feature type="region of interest" description="Disordered" evidence="5">
    <location>
        <begin position="308"/>
        <end position="349"/>
    </location>
</feature>
<feature type="compositionally biased region" description="Low complexity" evidence="5">
    <location>
        <begin position="109"/>
        <end position="124"/>
    </location>
</feature>
<evidence type="ECO:0008006" key="7">
    <source>
        <dbReference type="Google" id="ProtNLM"/>
    </source>
</evidence>
<reference evidence="6" key="1">
    <citation type="submission" date="2021-01" db="EMBL/GenBank/DDBJ databases">
        <authorList>
            <person name="Corre E."/>
            <person name="Pelletier E."/>
            <person name="Niang G."/>
            <person name="Scheremetjew M."/>
            <person name="Finn R."/>
            <person name="Kale V."/>
            <person name="Holt S."/>
            <person name="Cochrane G."/>
            <person name="Meng A."/>
            <person name="Brown T."/>
            <person name="Cohen L."/>
        </authorList>
    </citation>
    <scope>NUCLEOTIDE SEQUENCE</scope>
    <source>
        <strain evidence="6">MM31A-1</strain>
    </source>
</reference>
<organism evidence="6">
    <name type="scientific">Chaetoceros debilis</name>
    <dbReference type="NCBI Taxonomy" id="122233"/>
    <lineage>
        <taxon>Eukaryota</taxon>
        <taxon>Sar</taxon>
        <taxon>Stramenopiles</taxon>
        <taxon>Ochrophyta</taxon>
        <taxon>Bacillariophyta</taxon>
        <taxon>Coscinodiscophyceae</taxon>
        <taxon>Chaetocerotophycidae</taxon>
        <taxon>Chaetocerotales</taxon>
        <taxon>Chaetocerotaceae</taxon>
        <taxon>Chaetoceros</taxon>
    </lineage>
</organism>
<keyword evidence="3" id="KW-0963">Cytoplasm</keyword>
<feature type="compositionally biased region" description="Basic and acidic residues" evidence="5">
    <location>
        <begin position="510"/>
        <end position="521"/>
    </location>
</feature>
<feature type="region of interest" description="Disordered" evidence="5">
    <location>
        <begin position="1"/>
        <end position="84"/>
    </location>
</feature>
<feature type="compositionally biased region" description="Acidic residues" evidence="5">
    <location>
        <begin position="522"/>
        <end position="535"/>
    </location>
</feature>
<dbReference type="Pfam" id="PF00022">
    <property type="entry name" value="Actin"/>
    <property type="match status" value="1"/>
</dbReference>
<dbReference type="AlphaFoldDB" id="A0A7S3Q6E1"/>
<evidence type="ECO:0000256" key="1">
    <source>
        <dbReference type="ARBA" id="ARBA00004496"/>
    </source>
</evidence>
<dbReference type="GO" id="GO:0005634">
    <property type="term" value="C:nucleus"/>
    <property type="evidence" value="ECO:0007669"/>
    <property type="project" value="UniProtKB-ARBA"/>
</dbReference>
<evidence type="ECO:0000256" key="2">
    <source>
        <dbReference type="ARBA" id="ARBA00005665"/>
    </source>
</evidence>
<evidence type="ECO:0000256" key="3">
    <source>
        <dbReference type="ARBA" id="ARBA00022490"/>
    </source>
</evidence>
<dbReference type="PANTHER" id="PTHR11937">
    <property type="entry name" value="ACTIN"/>
    <property type="match status" value="1"/>
</dbReference>
<feature type="region of interest" description="Disordered" evidence="5">
    <location>
        <begin position="500"/>
        <end position="566"/>
    </location>
</feature>
<gene>
    <name evidence="6" type="ORF">CDEB00056_LOCUS12231</name>
</gene>
<evidence type="ECO:0000256" key="4">
    <source>
        <dbReference type="ARBA" id="ARBA00049360"/>
    </source>
</evidence>
<dbReference type="GO" id="GO:0005737">
    <property type="term" value="C:cytoplasm"/>
    <property type="evidence" value="ECO:0007669"/>
    <property type="project" value="UniProtKB-SubCell"/>
</dbReference>
<dbReference type="EMBL" id="HBIO01015860">
    <property type="protein sequence ID" value="CAE0467379.1"/>
    <property type="molecule type" value="Transcribed_RNA"/>
</dbReference>
<dbReference type="Gene3D" id="3.90.640.10">
    <property type="entry name" value="Actin, Chain A, domain 4"/>
    <property type="match status" value="2"/>
</dbReference>
<evidence type="ECO:0000313" key="6">
    <source>
        <dbReference type="EMBL" id="CAE0467379.1"/>
    </source>
</evidence>
<feature type="compositionally biased region" description="Basic residues" evidence="5">
    <location>
        <begin position="1"/>
        <end position="11"/>
    </location>
</feature>
<dbReference type="Gene3D" id="3.30.420.40">
    <property type="match status" value="4"/>
</dbReference>
<name>A0A7S3Q6E1_9STRA</name>
<dbReference type="InterPro" id="IPR043129">
    <property type="entry name" value="ATPase_NBD"/>
</dbReference>